<evidence type="ECO:0008006" key="4">
    <source>
        <dbReference type="Google" id="ProtNLM"/>
    </source>
</evidence>
<proteinExistence type="predicted"/>
<feature type="non-terminal residue" evidence="2">
    <location>
        <position position="1"/>
    </location>
</feature>
<dbReference type="EMBL" id="BQXS01001254">
    <property type="protein sequence ID" value="GKT30360.1"/>
    <property type="molecule type" value="Genomic_DNA"/>
</dbReference>
<name>A0ABQ5KCT6_9EUKA</name>
<feature type="region of interest" description="Disordered" evidence="1">
    <location>
        <begin position="64"/>
        <end position="114"/>
    </location>
</feature>
<accession>A0ABQ5KCT6</accession>
<evidence type="ECO:0000313" key="2">
    <source>
        <dbReference type="EMBL" id="GKT30360.1"/>
    </source>
</evidence>
<sequence>SSVVTEQAKLNKLVQQGKITKQQVAVLLKPKEQLESHGFLNGSTPLTPSAAVLVQSTLNLSQVPASPLTPRGSMLHSPVSTPPGSARGSIVVGEGVLEVNPPSTMDKDTAALIE</sequence>
<comment type="caution">
    <text evidence="2">The sequence shown here is derived from an EMBL/GenBank/DDBJ whole genome shotgun (WGS) entry which is preliminary data.</text>
</comment>
<dbReference type="Proteomes" id="UP001057375">
    <property type="component" value="Unassembled WGS sequence"/>
</dbReference>
<feature type="compositionally biased region" description="Basic and acidic residues" evidence="1">
    <location>
        <begin position="105"/>
        <end position="114"/>
    </location>
</feature>
<reference evidence="2" key="1">
    <citation type="submission" date="2022-03" db="EMBL/GenBank/DDBJ databases">
        <title>Draft genome sequence of Aduncisulcus paluster, a free-living microaerophilic Fornicata.</title>
        <authorList>
            <person name="Yuyama I."/>
            <person name="Kume K."/>
            <person name="Tamura T."/>
            <person name="Inagaki Y."/>
            <person name="Hashimoto T."/>
        </authorList>
    </citation>
    <scope>NUCLEOTIDE SEQUENCE</scope>
    <source>
        <strain evidence="2">NY0171</strain>
    </source>
</reference>
<keyword evidence="3" id="KW-1185">Reference proteome</keyword>
<evidence type="ECO:0000313" key="3">
    <source>
        <dbReference type="Proteomes" id="UP001057375"/>
    </source>
</evidence>
<evidence type="ECO:0000256" key="1">
    <source>
        <dbReference type="SAM" id="MobiDB-lite"/>
    </source>
</evidence>
<protein>
    <recommendedName>
        <fullName evidence="4">Megakaryoblastic leukemia 1</fullName>
    </recommendedName>
</protein>
<gene>
    <name evidence="2" type="ORF">ADUPG1_001489</name>
</gene>
<organism evidence="2 3">
    <name type="scientific">Aduncisulcus paluster</name>
    <dbReference type="NCBI Taxonomy" id="2918883"/>
    <lineage>
        <taxon>Eukaryota</taxon>
        <taxon>Metamonada</taxon>
        <taxon>Carpediemonas-like organisms</taxon>
        <taxon>Aduncisulcus</taxon>
    </lineage>
</organism>